<evidence type="ECO:0000256" key="7">
    <source>
        <dbReference type="ARBA" id="ARBA00022692"/>
    </source>
</evidence>
<dbReference type="InterPro" id="IPR003661">
    <property type="entry name" value="HisK_dim/P_dom"/>
</dbReference>
<accession>A0A8B6XA65</accession>
<reference evidence="29" key="1">
    <citation type="journal article" date="1994" name="Trends Genet.">
        <title>Protein histidine kinases and signal transduction in prokaryotes and eukaryotes.</title>
        <authorList>
            <person name="Alex L.A."/>
            <person name="Simon M.I."/>
        </authorList>
    </citation>
    <scope>NUCLEOTIDE SEQUENCE</scope>
</reference>
<evidence type="ECO:0000256" key="6">
    <source>
        <dbReference type="ARBA" id="ARBA00022679"/>
    </source>
</evidence>
<reference evidence="29" key="8">
    <citation type="journal article" date="2015" name="Nucleic Acids Res.">
        <title>P2CS: updates of the prokaryotic two-component systems database.</title>
        <authorList>
            <person name="Ortet P."/>
            <person name="Whitworth D.E."/>
            <person name="Santaella C."/>
            <person name="Achouak W."/>
            <person name="Barakat M."/>
        </authorList>
    </citation>
    <scope>NUCLEOTIDE SEQUENCE</scope>
</reference>
<dbReference type="PANTHER" id="PTHR45339:SF1">
    <property type="entry name" value="HYBRID SIGNAL TRANSDUCTION HISTIDINE KINASE J"/>
    <property type="match status" value="1"/>
</dbReference>
<dbReference type="PROSITE" id="PS50109">
    <property type="entry name" value="HIS_KIN"/>
    <property type="match status" value="1"/>
</dbReference>
<dbReference type="InterPro" id="IPR011006">
    <property type="entry name" value="CheY-like_superfamily"/>
</dbReference>
<organism evidence="28 29">
    <name type="scientific">Derxia gummosa DSM 723</name>
    <dbReference type="NCBI Taxonomy" id="1121388"/>
    <lineage>
        <taxon>Bacteria</taxon>
        <taxon>Pseudomonadati</taxon>
        <taxon>Pseudomonadota</taxon>
        <taxon>Betaproteobacteria</taxon>
        <taxon>Burkholderiales</taxon>
        <taxon>Alcaligenaceae</taxon>
        <taxon>Derxia</taxon>
    </lineage>
</organism>
<dbReference type="PROSITE" id="PS50894">
    <property type="entry name" value="HPT"/>
    <property type="match status" value="1"/>
</dbReference>
<feature type="domain" description="HPt" evidence="27">
    <location>
        <begin position="917"/>
        <end position="1010"/>
    </location>
</feature>
<evidence type="ECO:0000256" key="13">
    <source>
        <dbReference type="ARBA" id="ARBA00023012"/>
    </source>
</evidence>
<evidence type="ECO:0000256" key="2">
    <source>
        <dbReference type="ARBA" id="ARBA00004651"/>
    </source>
</evidence>
<dbReference type="FunFam" id="3.30.565.10:FF:000010">
    <property type="entry name" value="Sensor histidine kinase RcsC"/>
    <property type="match status" value="1"/>
</dbReference>
<dbReference type="SMART" id="SM00304">
    <property type="entry name" value="HAMP"/>
    <property type="match status" value="1"/>
</dbReference>
<dbReference type="CDD" id="cd00156">
    <property type="entry name" value="REC"/>
    <property type="match status" value="1"/>
</dbReference>
<feature type="modified residue" description="4-aspartylphosphate" evidence="21">
    <location>
        <position position="635"/>
    </location>
</feature>
<evidence type="ECO:0000259" key="24">
    <source>
        <dbReference type="PROSITE" id="PS50109"/>
    </source>
</evidence>
<dbReference type="InterPro" id="IPR036097">
    <property type="entry name" value="HisK_dim/P_sf"/>
</dbReference>
<dbReference type="SMART" id="SM00388">
    <property type="entry name" value="HisKA"/>
    <property type="match status" value="1"/>
</dbReference>
<feature type="transmembrane region" description="Helical" evidence="23">
    <location>
        <begin position="227"/>
        <end position="249"/>
    </location>
</feature>
<dbReference type="InterPro" id="IPR005467">
    <property type="entry name" value="His_kinase_dom"/>
</dbReference>
<evidence type="ECO:0000256" key="9">
    <source>
        <dbReference type="ARBA" id="ARBA00022741"/>
    </source>
</evidence>
<dbReference type="Gene3D" id="6.10.340.10">
    <property type="match status" value="1"/>
</dbReference>
<reference evidence="29" key="6">
    <citation type="journal article" date="2010" name="Curr. Opin. Microbiol.">
        <title>Diversity of structure and function of response regulator output domains.</title>
        <authorList>
            <person name="Galperin M.Y."/>
        </authorList>
    </citation>
    <scope>NUCLEOTIDE SEQUENCE</scope>
</reference>
<comment type="subcellular location">
    <subcellularLocation>
        <location evidence="2">Cell membrane</location>
        <topology evidence="2">Multi-pass membrane protein</topology>
    </subcellularLocation>
</comment>
<feature type="domain" description="Response regulatory" evidence="25">
    <location>
        <begin position="577"/>
        <end position="699"/>
    </location>
</feature>
<evidence type="ECO:0000256" key="17">
    <source>
        <dbReference type="ARBA" id="ARBA00064003"/>
    </source>
</evidence>
<keyword evidence="28" id="KW-1185">Reference proteome</keyword>
<keyword evidence="4" id="KW-1003">Cell membrane</keyword>
<dbReference type="InterPro" id="IPR008207">
    <property type="entry name" value="Sig_transdc_His_kin_Hpt_dom"/>
</dbReference>
<dbReference type="InterPro" id="IPR003594">
    <property type="entry name" value="HATPase_dom"/>
</dbReference>
<dbReference type="RefSeq" id="WP_051379018.1">
    <property type="nucleotide sequence ID" value="NZ_KI519499.1"/>
</dbReference>
<dbReference type="InterPro" id="IPR001789">
    <property type="entry name" value="Sig_transdc_resp-reg_receiver"/>
</dbReference>
<dbReference type="SUPFAM" id="SSF55874">
    <property type="entry name" value="ATPase domain of HSP90 chaperone/DNA topoisomerase II/histidine kinase"/>
    <property type="match status" value="1"/>
</dbReference>
<feature type="compositionally biased region" description="Pro residues" evidence="22">
    <location>
        <begin position="1099"/>
        <end position="1116"/>
    </location>
</feature>
<dbReference type="CDD" id="cd00082">
    <property type="entry name" value="HisKA"/>
    <property type="match status" value="1"/>
</dbReference>
<evidence type="ECO:0000256" key="1">
    <source>
        <dbReference type="ARBA" id="ARBA00000085"/>
    </source>
</evidence>
<keyword evidence="14" id="KW-0843">Virulence</keyword>
<keyword evidence="7 23" id="KW-0812">Transmembrane</keyword>
<keyword evidence="10 29" id="KW-0418">Kinase</keyword>
<evidence type="ECO:0000256" key="10">
    <source>
        <dbReference type="ARBA" id="ARBA00022777"/>
    </source>
</evidence>
<evidence type="ECO:0000256" key="8">
    <source>
        <dbReference type="ARBA" id="ARBA00022729"/>
    </source>
</evidence>
<evidence type="ECO:0000256" key="11">
    <source>
        <dbReference type="ARBA" id="ARBA00022840"/>
    </source>
</evidence>
<dbReference type="PRINTS" id="PR00344">
    <property type="entry name" value="BCTRLSENSOR"/>
</dbReference>
<dbReference type="SUPFAM" id="SSF52172">
    <property type="entry name" value="CheY-like"/>
    <property type="match status" value="2"/>
</dbReference>
<keyword evidence="13" id="KW-0902">Two-component regulatory system</keyword>
<dbReference type="Pfam" id="PF00072">
    <property type="entry name" value="Response_reg"/>
    <property type="match status" value="2"/>
</dbReference>
<dbReference type="GO" id="GO:0000155">
    <property type="term" value="F:phosphorelay sensor kinase activity"/>
    <property type="evidence" value="ECO:0007669"/>
    <property type="project" value="InterPro"/>
</dbReference>
<dbReference type="Pfam" id="PF01627">
    <property type="entry name" value="Hpt"/>
    <property type="match status" value="1"/>
</dbReference>
<dbReference type="SUPFAM" id="SSF47226">
    <property type="entry name" value="Histidine-containing phosphotransfer domain, HPT domain"/>
    <property type="match status" value="1"/>
</dbReference>
<dbReference type="Proteomes" id="UP000675920">
    <property type="component" value="Unplaced"/>
</dbReference>
<dbReference type="Gene3D" id="3.30.565.10">
    <property type="entry name" value="Histidine kinase-like ATPase, C-terminal domain"/>
    <property type="match status" value="1"/>
</dbReference>
<evidence type="ECO:0000256" key="12">
    <source>
        <dbReference type="ARBA" id="ARBA00022989"/>
    </source>
</evidence>
<reference evidence="29" key="5">
    <citation type="journal article" date="2006" name="J. Bacteriol.">
        <title>Structural classification of bacterial response regulators: diversity of output domains and domain combinations.</title>
        <authorList>
            <person name="Galperin M.Y."/>
        </authorList>
    </citation>
    <scope>NUCLEOTIDE SEQUENCE</scope>
</reference>
<dbReference type="FunFam" id="1.10.287.130:FF:000002">
    <property type="entry name" value="Two-component osmosensing histidine kinase"/>
    <property type="match status" value="1"/>
</dbReference>
<evidence type="ECO:0000259" key="25">
    <source>
        <dbReference type="PROSITE" id="PS50110"/>
    </source>
</evidence>
<dbReference type="Gene3D" id="1.10.287.130">
    <property type="match status" value="1"/>
</dbReference>
<evidence type="ECO:0000256" key="22">
    <source>
        <dbReference type="SAM" id="MobiDB-lite"/>
    </source>
</evidence>
<evidence type="ECO:0000256" key="4">
    <source>
        <dbReference type="ARBA" id="ARBA00022475"/>
    </source>
</evidence>
<dbReference type="SUPFAM" id="SSF47384">
    <property type="entry name" value="Homodimeric domain of signal transducing histidine kinase"/>
    <property type="match status" value="1"/>
</dbReference>
<reference evidence="29" key="7">
    <citation type="journal article" date="2013" name="Biochem. Soc. Trans.">
        <title>Histidine kinases from bacteria to humans.</title>
        <authorList>
            <person name="Attwood P.V."/>
        </authorList>
    </citation>
    <scope>NUCLEOTIDE SEQUENCE</scope>
</reference>
<dbReference type="InterPro" id="IPR004358">
    <property type="entry name" value="Sig_transdc_His_kin-like_C"/>
</dbReference>
<dbReference type="Gene3D" id="1.20.120.160">
    <property type="entry name" value="HPT domain"/>
    <property type="match status" value="1"/>
</dbReference>
<dbReference type="GO" id="GO:0005886">
    <property type="term" value="C:plasma membrane"/>
    <property type="evidence" value="ECO:0007669"/>
    <property type="project" value="UniProtKB-SubCell"/>
</dbReference>
<dbReference type="SMART" id="SM00387">
    <property type="entry name" value="HATPase_c"/>
    <property type="match status" value="1"/>
</dbReference>
<evidence type="ECO:0000256" key="3">
    <source>
        <dbReference type="ARBA" id="ARBA00012438"/>
    </source>
</evidence>
<dbReference type="GO" id="GO:0005524">
    <property type="term" value="F:ATP binding"/>
    <property type="evidence" value="ECO:0007669"/>
    <property type="project" value="UniProtKB-KW"/>
</dbReference>
<dbReference type="OrthoDB" id="9810730at2"/>
<keyword evidence="15 23" id="KW-0472">Membrane</keyword>
<dbReference type="SMART" id="SM00448">
    <property type="entry name" value="REC"/>
    <property type="match status" value="2"/>
</dbReference>
<dbReference type="CDD" id="cd17546">
    <property type="entry name" value="REC_hyHK_CKI1_RcsC-like"/>
    <property type="match status" value="1"/>
</dbReference>
<keyword evidence="9" id="KW-0547">Nucleotide-binding</keyword>
<evidence type="ECO:0000313" key="28">
    <source>
        <dbReference type="Proteomes" id="UP000675920"/>
    </source>
</evidence>
<keyword evidence="5 21" id="KW-0597">Phosphoprotein</keyword>
<protein>
    <recommendedName>
        <fullName evidence="18">Sensory/regulatory protein RpfC</fullName>
        <ecNumber evidence="3">2.7.13.3</ecNumber>
    </recommendedName>
    <alternativeName>
        <fullName evidence="19">Virulence sensor protein BvgS</fullName>
    </alternativeName>
</protein>
<keyword evidence="8" id="KW-0732">Signal</keyword>
<feature type="domain" description="HAMP" evidence="26">
    <location>
        <begin position="251"/>
        <end position="305"/>
    </location>
</feature>
<dbReference type="InterPro" id="IPR036890">
    <property type="entry name" value="HATPase_C_sf"/>
</dbReference>
<feature type="domain" description="Histidine kinase" evidence="24">
    <location>
        <begin position="334"/>
        <end position="562"/>
    </location>
</feature>
<feature type="region of interest" description="Disordered" evidence="22">
    <location>
        <begin position="1090"/>
        <end position="1116"/>
    </location>
</feature>
<evidence type="ECO:0000256" key="19">
    <source>
        <dbReference type="ARBA" id="ARBA00070152"/>
    </source>
</evidence>
<feature type="compositionally biased region" description="Low complexity" evidence="22">
    <location>
        <begin position="842"/>
        <end position="862"/>
    </location>
</feature>
<feature type="modified residue" description="4-aspartylphosphate" evidence="21">
    <location>
        <position position="768"/>
    </location>
</feature>
<reference evidence="29" key="4">
    <citation type="journal article" date="2000" name="Trends Biochem. Sci.">
        <title>GHKL, an emergent ATPase/kinase superfamily.</title>
        <authorList>
            <person name="Dutta R."/>
            <person name="Inouye M."/>
        </authorList>
    </citation>
    <scope>NUCLEOTIDE SEQUENCE</scope>
</reference>
<comment type="subunit">
    <text evidence="17">At low DSF concentrations, interacts with RpfF.</text>
</comment>
<name>A0A8B6XA65_9BURK</name>
<dbReference type="Pfam" id="PF00672">
    <property type="entry name" value="HAMP"/>
    <property type="match status" value="1"/>
</dbReference>
<feature type="transmembrane region" description="Helical" evidence="23">
    <location>
        <begin position="6"/>
        <end position="28"/>
    </location>
</feature>
<evidence type="ECO:0000256" key="14">
    <source>
        <dbReference type="ARBA" id="ARBA00023026"/>
    </source>
</evidence>
<dbReference type="PANTHER" id="PTHR45339">
    <property type="entry name" value="HYBRID SIGNAL TRANSDUCTION HISTIDINE KINASE J"/>
    <property type="match status" value="1"/>
</dbReference>
<comment type="catalytic activity">
    <reaction evidence="1">
        <text>ATP + protein L-histidine = ADP + protein N-phospho-L-histidine.</text>
        <dbReference type="EC" id="2.7.13.3"/>
    </reaction>
</comment>
<feature type="region of interest" description="Disordered" evidence="22">
    <location>
        <begin position="839"/>
        <end position="897"/>
    </location>
</feature>
<dbReference type="Gene3D" id="3.40.50.2300">
    <property type="match status" value="2"/>
</dbReference>
<evidence type="ECO:0000259" key="27">
    <source>
        <dbReference type="PROSITE" id="PS50894"/>
    </source>
</evidence>
<feature type="modified residue" description="Phosphohistidine" evidence="20">
    <location>
        <position position="956"/>
    </location>
</feature>
<evidence type="ECO:0000313" key="29">
    <source>
        <dbReference type="RefSeq" id="WP_051379018.1"/>
    </source>
</evidence>
<evidence type="ECO:0000256" key="20">
    <source>
        <dbReference type="PROSITE-ProRule" id="PRU00110"/>
    </source>
</evidence>
<reference evidence="29" key="3">
    <citation type="journal article" date="2000" name="Annu. Rev. Biochem.">
        <title>Two-component signal transduction.</title>
        <authorList>
            <person name="Stock A.M."/>
            <person name="Robinson V.L."/>
            <person name="Goudreau P.N."/>
        </authorList>
    </citation>
    <scope>NUCLEOTIDE SEQUENCE</scope>
</reference>
<evidence type="ECO:0000259" key="26">
    <source>
        <dbReference type="PROSITE" id="PS50885"/>
    </source>
</evidence>
<reference evidence="29" key="2">
    <citation type="journal article" date="1999" name="Curr. Biol.">
        <title>Signal transduction: Gyrating protein kinases.</title>
        <authorList>
            <person name="Stock J."/>
        </authorList>
    </citation>
    <scope>NUCLEOTIDE SEQUENCE</scope>
</reference>
<evidence type="ECO:0000256" key="18">
    <source>
        <dbReference type="ARBA" id="ARBA00068150"/>
    </source>
</evidence>
<dbReference type="InterPro" id="IPR036641">
    <property type="entry name" value="HPT_dom_sf"/>
</dbReference>
<reference evidence="29" key="10">
    <citation type="submission" date="2025-08" db="UniProtKB">
        <authorList>
            <consortium name="RefSeq"/>
        </authorList>
    </citation>
    <scope>IDENTIFICATION</scope>
</reference>
<dbReference type="EC" id="2.7.13.3" evidence="3"/>
<evidence type="ECO:0000256" key="16">
    <source>
        <dbReference type="ARBA" id="ARBA00058004"/>
    </source>
</evidence>
<keyword evidence="11" id="KW-0067">ATP-binding</keyword>
<dbReference type="PROSITE" id="PS50110">
    <property type="entry name" value="RESPONSE_REGULATORY"/>
    <property type="match status" value="2"/>
</dbReference>
<evidence type="ECO:0000256" key="21">
    <source>
        <dbReference type="PROSITE-ProRule" id="PRU00169"/>
    </source>
</evidence>
<keyword evidence="12 23" id="KW-1133">Transmembrane helix</keyword>
<feature type="domain" description="Response regulatory" evidence="25">
    <location>
        <begin position="716"/>
        <end position="835"/>
    </location>
</feature>
<dbReference type="AlphaFoldDB" id="A0A8B6XA65"/>
<evidence type="ECO:0000256" key="23">
    <source>
        <dbReference type="SAM" id="Phobius"/>
    </source>
</evidence>
<dbReference type="Pfam" id="PF02518">
    <property type="entry name" value="HATPase_c"/>
    <property type="match status" value="1"/>
</dbReference>
<comment type="function">
    <text evidence="16">Member of the two-component regulatory system BvgS/BvgA. Phosphorylates BvgA via a four-step phosphorelay in response to environmental signals.</text>
</comment>
<dbReference type="Pfam" id="PF00512">
    <property type="entry name" value="HisKA"/>
    <property type="match status" value="1"/>
</dbReference>
<proteinExistence type="predicted"/>
<evidence type="ECO:0000256" key="5">
    <source>
        <dbReference type="ARBA" id="ARBA00022553"/>
    </source>
</evidence>
<evidence type="ECO:0000256" key="15">
    <source>
        <dbReference type="ARBA" id="ARBA00023136"/>
    </source>
</evidence>
<dbReference type="CDD" id="cd16922">
    <property type="entry name" value="HATPase_EvgS-ArcB-TorS-like"/>
    <property type="match status" value="1"/>
</dbReference>
<sequence length="1116" mass="119266">MRLKSATSAFFGFVMAALVANLLMLALIDQARLATRVATERRDAAHAQVDVIIRANDLFAHLVQSYTTTGRTRYLDVYYELLAVSAGEKPGPGGDDPIAAWRAMASGQLPLDAPRTGPTVDLVEHMRALDFSPAELEAAQGLFAIGASLRELDSIAFAATQGLYDREHGDFVSDGKPDLAYAAELVHSAEYEARRARLDAAIGELARLVHDRTARDIELANARLDRAIWSAIAIDAVLLPLFAGALLLMRRRVLAPIGRLVLVAGSYARGRYAMRASTAASDVDELDTLAQSLDTMAGAIAGELRRRDHSERELQAARDDAEAAARAKSAFLANMSHEIRTPMNAIMGMTQLALGTELDPRQRDYLRKSYAASEHLLGLINDVLDWSKIEAGGMTLEEAPLQIEQVVGTAVGLVRQRAQEKDLELLCDFADPALLGHQGAILGDSLRLGQVLTNLLTNAVKFTQAGQVRLTLDTEPLAPPDSARVGLVLTVSDTGIGMSAEQVDSLFNEFSQADVSTTRRFGGTGLGLAITRRLVELMGGRIEVRSAPGAGSRFIVHLPARLALPADGTGAELPARHVLVVDDQRETRALVASLVQRLVAGRPDAIVTAGDGTEALARLDDAAQAGTPFDLLLLDWVLPDIEAAEVIDQARRHFPGIDIVVMTAYGTPHVHAAVRATGVDYIDKPVLPEDLRRALAPPLDLAEPPAPADTRIDGMRVLLVEDNALNRELAMILLSRQGAIVTSAEHGLEAVERLRADGPDAYDVVLMDMQMPVMDGYEATRQIRADRHFDRLPILALTANAMAGELERCLATGMQGHMAKPLDANALCALLQRWRRRAPADTARGAQPAGATGAAAATGPGQRPDEFRAGAIGTSAVADDDPRATRPLPPRNTRPDAALPAVAGIDGASLLLNCDGNVSLARRLLINFAHGHADGLTGWNDWIERGAWPDLERAAHTLQGLAGTLGATGLRREAVALEQAVALRDPASLRALLGRLESALAALLLALDPLLAAERRQRAPPATPAPPPTPAGILELTALLRDSDSRAIDWWQTHENGMRRYLTPLALRRIGNALAAFDFDAALDALETGRLPDAAPGAGPAPDPAPAPTAPPRTDR</sequence>
<reference evidence="29" key="9">
    <citation type="journal article" date="2019" name="Annu. Rev. Microbiol.">
        <title>Structural Basis of Response Regulator Function.</title>
        <authorList>
            <person name="Gao R."/>
            <person name="Bouillet S."/>
            <person name="Stock A.M."/>
        </authorList>
    </citation>
    <scope>NUCLEOTIDE SEQUENCE</scope>
</reference>
<keyword evidence="6" id="KW-0808">Transferase</keyword>
<dbReference type="InterPro" id="IPR003660">
    <property type="entry name" value="HAMP_dom"/>
</dbReference>
<dbReference type="PROSITE" id="PS50885">
    <property type="entry name" value="HAMP"/>
    <property type="match status" value="1"/>
</dbReference>